<dbReference type="RefSeq" id="XP_068361111.1">
    <property type="nucleotide sequence ID" value="XM_068503293.1"/>
</dbReference>
<organism evidence="2 3">
    <name type="scientific">Tritrichomonas foetus</name>
    <dbReference type="NCBI Taxonomy" id="1144522"/>
    <lineage>
        <taxon>Eukaryota</taxon>
        <taxon>Metamonada</taxon>
        <taxon>Parabasalia</taxon>
        <taxon>Tritrichomonadida</taxon>
        <taxon>Tritrichomonadidae</taxon>
        <taxon>Tritrichomonas</taxon>
    </lineage>
</organism>
<reference evidence="2" key="1">
    <citation type="submission" date="2016-10" db="EMBL/GenBank/DDBJ databases">
        <authorList>
            <person name="Benchimol M."/>
            <person name="Almeida L.G."/>
            <person name="Vasconcelos A.T."/>
            <person name="Perreira-Neves A."/>
            <person name="Rosa I.A."/>
            <person name="Tasca T."/>
            <person name="Bogo M.R."/>
            <person name="de Souza W."/>
        </authorList>
    </citation>
    <scope>NUCLEOTIDE SEQUENCE [LARGE SCALE GENOMIC DNA]</scope>
    <source>
        <strain evidence="2">K</strain>
    </source>
</reference>
<feature type="region of interest" description="Disordered" evidence="1">
    <location>
        <begin position="137"/>
        <end position="189"/>
    </location>
</feature>
<name>A0A1J4K991_9EUKA</name>
<dbReference type="OrthoDB" id="10654114at2759"/>
<dbReference type="GeneID" id="94837997"/>
<dbReference type="EMBL" id="MLAK01000681">
    <property type="protein sequence ID" value="OHT07975.1"/>
    <property type="molecule type" value="Genomic_DNA"/>
</dbReference>
<keyword evidence="3" id="KW-1185">Reference proteome</keyword>
<gene>
    <name evidence="2" type="ORF">TRFO_23675</name>
</gene>
<comment type="caution">
    <text evidence="2">The sequence shown here is derived from an EMBL/GenBank/DDBJ whole genome shotgun (WGS) entry which is preliminary data.</text>
</comment>
<evidence type="ECO:0000313" key="2">
    <source>
        <dbReference type="EMBL" id="OHT07975.1"/>
    </source>
</evidence>
<feature type="compositionally biased region" description="Basic and acidic residues" evidence="1">
    <location>
        <begin position="462"/>
        <end position="472"/>
    </location>
</feature>
<feature type="region of interest" description="Disordered" evidence="1">
    <location>
        <begin position="462"/>
        <end position="493"/>
    </location>
</feature>
<feature type="region of interest" description="Disordered" evidence="1">
    <location>
        <begin position="392"/>
        <end position="443"/>
    </location>
</feature>
<evidence type="ECO:0000256" key="1">
    <source>
        <dbReference type="SAM" id="MobiDB-lite"/>
    </source>
</evidence>
<feature type="compositionally biased region" description="Polar residues" evidence="1">
    <location>
        <begin position="69"/>
        <end position="82"/>
    </location>
</feature>
<feature type="compositionally biased region" description="Basic and acidic residues" evidence="1">
    <location>
        <begin position="433"/>
        <end position="443"/>
    </location>
</feature>
<protein>
    <submittedName>
        <fullName evidence="2">Uncharacterized protein</fullName>
    </submittedName>
</protein>
<accession>A0A1J4K991</accession>
<dbReference type="VEuPathDB" id="TrichDB:TRFO_23675"/>
<dbReference type="Proteomes" id="UP000179807">
    <property type="component" value="Unassembled WGS sequence"/>
</dbReference>
<sequence length="652" mass="76390">MLSQTSTSWFVCNPEFNKLDIPDDDALEIHQTAIDTSDSPSTAEDVEFSVDSEKLSSDSNESIDDDYPTSPSKSMQSTNTAKSGFAISGKTFESTLNSGMTNDLELLSTIHYESSKRVKRTEEIGQSQRSQYKYTYFSTSESDEDSRPSQHQVVKSKRNESLNFSSDDENYYERENSSENDEICDNENNNENMRNLKRFQKKQDLFDRIKAGEKIEPSEILKYKFKNYNRIKPISSKRYDELNSKNSAPREPPPEIIKMKSTKVRMPADYMEFNERRHPKKHRDKPTLMSGTKQIKPDLSKSKSLKKSDKQIFENYRKRSPPKPHDSTQDRPDFISYKWKKIPNKAPNFVNRPPEVKIDKEKIPQPHIMYKERKIKHMPHPEPEPIQRVHKYKIPNKAPSCVRHPEKYAKKPRAQTVNPNMMYEGGSVTSSGSEEKYEIPNDRKSRRKHLKELLEENEVAEWEIREAPKSESSDDFDDANDFTIPDEFLTNEDEGNDFVKAKPVYYDPHETKAVRLRNQSIKQKLAIKDLQKHLEEEDEDEREWKRKKVSREIAPALKKLEAMSAFQPEDINVKIRRKEQDNNDRAVEPLCAAIRSAKNTEFIVQRETKINNVISEKNGKKHQKEERRIRDEEEKLKMRSTRNKQLLQLWKI</sequence>
<feature type="region of interest" description="Disordered" evidence="1">
    <location>
        <begin position="31"/>
        <end position="84"/>
    </location>
</feature>
<proteinExistence type="predicted"/>
<feature type="compositionally biased region" description="Polar residues" evidence="1">
    <location>
        <begin position="33"/>
        <end position="42"/>
    </location>
</feature>
<feature type="compositionally biased region" description="Basic and acidic residues" evidence="1">
    <location>
        <begin position="295"/>
        <end position="333"/>
    </location>
</feature>
<feature type="region of interest" description="Disordered" evidence="1">
    <location>
        <begin position="234"/>
        <end position="333"/>
    </location>
</feature>
<dbReference type="AlphaFoldDB" id="A0A1J4K991"/>
<evidence type="ECO:0000313" key="3">
    <source>
        <dbReference type="Proteomes" id="UP000179807"/>
    </source>
</evidence>
<feature type="region of interest" description="Disordered" evidence="1">
    <location>
        <begin position="345"/>
        <end position="366"/>
    </location>
</feature>
<feature type="compositionally biased region" description="Basic and acidic residues" evidence="1">
    <location>
        <begin position="354"/>
        <end position="366"/>
    </location>
</feature>